<name>A0ABP7CA80_9PSEU</name>
<comment type="caution">
    <text evidence="1">The sequence shown here is derived from an EMBL/GenBank/DDBJ whole genome shotgun (WGS) entry which is preliminary data.</text>
</comment>
<organism evidence="1 2">
    <name type="scientific">Lentzea roselyniae</name>
    <dbReference type="NCBI Taxonomy" id="531940"/>
    <lineage>
        <taxon>Bacteria</taxon>
        <taxon>Bacillati</taxon>
        <taxon>Actinomycetota</taxon>
        <taxon>Actinomycetes</taxon>
        <taxon>Pseudonocardiales</taxon>
        <taxon>Pseudonocardiaceae</taxon>
        <taxon>Lentzea</taxon>
    </lineage>
</organism>
<proteinExistence type="predicted"/>
<sequence>MAGAGLCCVAVTGPGVVVGPDVTTLFGSAVAGVWDGCAAPGVADGAGAVAEDALTRVGDVGIAPVPLLGVLVPEVGVCAF</sequence>
<dbReference type="Proteomes" id="UP001500711">
    <property type="component" value="Unassembled WGS sequence"/>
</dbReference>
<gene>
    <name evidence="1" type="ORF">GCM10022267_79320</name>
</gene>
<accession>A0ABP7CA80</accession>
<keyword evidence="2" id="KW-1185">Reference proteome</keyword>
<reference evidence="2" key="1">
    <citation type="journal article" date="2019" name="Int. J. Syst. Evol. Microbiol.">
        <title>The Global Catalogue of Microorganisms (GCM) 10K type strain sequencing project: providing services to taxonomists for standard genome sequencing and annotation.</title>
        <authorList>
            <consortium name="The Broad Institute Genomics Platform"/>
            <consortium name="The Broad Institute Genome Sequencing Center for Infectious Disease"/>
            <person name="Wu L."/>
            <person name="Ma J."/>
        </authorList>
    </citation>
    <scope>NUCLEOTIDE SEQUENCE [LARGE SCALE GENOMIC DNA]</scope>
    <source>
        <strain evidence="2">JCM 17494</strain>
    </source>
</reference>
<dbReference type="EMBL" id="BAABBE010000037">
    <property type="protein sequence ID" value="GAA3680693.1"/>
    <property type="molecule type" value="Genomic_DNA"/>
</dbReference>
<protein>
    <recommendedName>
        <fullName evidence="3">Secreted protein</fullName>
    </recommendedName>
</protein>
<evidence type="ECO:0000313" key="1">
    <source>
        <dbReference type="EMBL" id="GAA3680693.1"/>
    </source>
</evidence>
<evidence type="ECO:0000313" key="2">
    <source>
        <dbReference type="Proteomes" id="UP001500711"/>
    </source>
</evidence>
<evidence type="ECO:0008006" key="3">
    <source>
        <dbReference type="Google" id="ProtNLM"/>
    </source>
</evidence>